<dbReference type="InterPro" id="IPR009057">
    <property type="entry name" value="Homeodomain-like_sf"/>
</dbReference>
<evidence type="ECO:0000256" key="1">
    <source>
        <dbReference type="ARBA" id="ARBA00023015"/>
    </source>
</evidence>
<dbReference type="RefSeq" id="WP_259310895.1">
    <property type="nucleotide sequence ID" value="NZ_CP087164.1"/>
</dbReference>
<keyword evidence="7" id="KW-1185">Reference proteome</keyword>
<keyword evidence="1" id="KW-0805">Transcription regulation</keyword>
<gene>
    <name evidence="6" type="primary">betI_4</name>
    <name evidence="6" type="ORF">DSM104329_03242</name>
</gene>
<evidence type="ECO:0000256" key="2">
    <source>
        <dbReference type="ARBA" id="ARBA00023125"/>
    </source>
</evidence>
<dbReference type="PROSITE" id="PS01081">
    <property type="entry name" value="HTH_TETR_1"/>
    <property type="match status" value="1"/>
</dbReference>
<evidence type="ECO:0000256" key="3">
    <source>
        <dbReference type="ARBA" id="ARBA00023163"/>
    </source>
</evidence>
<feature type="DNA-binding region" description="H-T-H motif" evidence="4">
    <location>
        <begin position="27"/>
        <end position="46"/>
    </location>
</feature>
<dbReference type="SUPFAM" id="SSF46689">
    <property type="entry name" value="Homeodomain-like"/>
    <property type="match status" value="1"/>
</dbReference>
<protein>
    <submittedName>
        <fullName evidence="6">HTH-type transcriptional regulator BetI</fullName>
    </submittedName>
</protein>
<dbReference type="PRINTS" id="PR00455">
    <property type="entry name" value="HTHTETR"/>
</dbReference>
<feature type="domain" description="HTH tetR-type" evidence="5">
    <location>
        <begin position="4"/>
        <end position="64"/>
    </location>
</feature>
<evidence type="ECO:0000313" key="7">
    <source>
        <dbReference type="Proteomes" id="UP001162834"/>
    </source>
</evidence>
<reference evidence="6" key="1">
    <citation type="journal article" date="2022" name="Int. J. Syst. Evol. Microbiol.">
        <title>Pseudomonas aegrilactucae sp. nov. and Pseudomonas morbosilactucae sp. nov., pathogens causing bacterial rot of lettuce in Japan.</title>
        <authorList>
            <person name="Sawada H."/>
            <person name="Fujikawa T."/>
            <person name="Satou M."/>
        </authorList>
    </citation>
    <scope>NUCLEOTIDE SEQUENCE</scope>
    <source>
        <strain evidence="6">0166_1</strain>
    </source>
</reference>
<evidence type="ECO:0000256" key="4">
    <source>
        <dbReference type="PROSITE-ProRule" id="PRU00335"/>
    </source>
</evidence>
<dbReference type="PANTHER" id="PTHR30055">
    <property type="entry name" value="HTH-TYPE TRANSCRIPTIONAL REGULATOR RUTR"/>
    <property type="match status" value="1"/>
</dbReference>
<dbReference type="Pfam" id="PF00440">
    <property type="entry name" value="TetR_N"/>
    <property type="match status" value="1"/>
</dbReference>
<dbReference type="KEGG" id="sbae:DSM104329_03242"/>
<dbReference type="PROSITE" id="PS50977">
    <property type="entry name" value="HTH_TETR_2"/>
    <property type="match status" value="1"/>
</dbReference>
<keyword evidence="3" id="KW-0804">Transcription</keyword>
<dbReference type="InterPro" id="IPR050109">
    <property type="entry name" value="HTH-type_TetR-like_transc_reg"/>
</dbReference>
<dbReference type="InterPro" id="IPR001647">
    <property type="entry name" value="HTH_TetR"/>
</dbReference>
<keyword evidence="2 4" id="KW-0238">DNA-binding</keyword>
<dbReference type="Gene3D" id="1.10.357.10">
    <property type="entry name" value="Tetracycline Repressor, domain 2"/>
    <property type="match status" value="1"/>
</dbReference>
<dbReference type="Proteomes" id="UP001162834">
    <property type="component" value="Chromosome"/>
</dbReference>
<evidence type="ECO:0000313" key="6">
    <source>
        <dbReference type="EMBL" id="UGS36831.1"/>
    </source>
</evidence>
<dbReference type="EMBL" id="CP087164">
    <property type="protein sequence ID" value="UGS36831.1"/>
    <property type="molecule type" value="Genomic_DNA"/>
</dbReference>
<dbReference type="SUPFAM" id="SSF48498">
    <property type="entry name" value="Tetracyclin repressor-like, C-terminal domain"/>
    <property type="match status" value="1"/>
</dbReference>
<dbReference type="GO" id="GO:0003700">
    <property type="term" value="F:DNA-binding transcription factor activity"/>
    <property type="evidence" value="ECO:0007669"/>
    <property type="project" value="TreeGrafter"/>
</dbReference>
<dbReference type="GO" id="GO:0000976">
    <property type="term" value="F:transcription cis-regulatory region binding"/>
    <property type="evidence" value="ECO:0007669"/>
    <property type="project" value="TreeGrafter"/>
</dbReference>
<dbReference type="AlphaFoldDB" id="A0A9E6XZU9"/>
<accession>A0A9E6XZU9</accession>
<dbReference type="PANTHER" id="PTHR30055:SF226">
    <property type="entry name" value="HTH-TYPE TRANSCRIPTIONAL REGULATOR PKSA"/>
    <property type="match status" value="1"/>
</dbReference>
<proteinExistence type="predicted"/>
<dbReference type="Pfam" id="PF21943">
    <property type="entry name" value="TetR_C_46"/>
    <property type="match status" value="1"/>
</dbReference>
<dbReference type="GO" id="GO:0045892">
    <property type="term" value="P:negative regulation of DNA-templated transcription"/>
    <property type="evidence" value="ECO:0007669"/>
    <property type="project" value="UniProtKB-ARBA"/>
</dbReference>
<organism evidence="6 7">
    <name type="scientific">Capillimicrobium parvum</name>
    <dbReference type="NCBI Taxonomy" id="2884022"/>
    <lineage>
        <taxon>Bacteria</taxon>
        <taxon>Bacillati</taxon>
        <taxon>Actinomycetota</taxon>
        <taxon>Thermoleophilia</taxon>
        <taxon>Solirubrobacterales</taxon>
        <taxon>Capillimicrobiaceae</taxon>
        <taxon>Capillimicrobium</taxon>
    </lineage>
</organism>
<dbReference type="InterPro" id="IPR023772">
    <property type="entry name" value="DNA-bd_HTH_TetR-type_CS"/>
</dbReference>
<sequence length="193" mass="20841">MSAADRRAAILDAAMEAFATRGYHGTSLDDVAAAAGVSKALIYEHFSSKQNLHDTLISVQAGELFGRLAAAADPELAAEQRLRGGVDVFFGFVEERREAWRALFRDAADPHLGEVVEHVQRQATAAIAELMLAGTEPQAAHQDVEMVALMLSGAVQALANWWYDHQDVPRSVLVDRVMAFAWLGLGRLSGEGA</sequence>
<dbReference type="InterPro" id="IPR054129">
    <property type="entry name" value="DesT_TetR_C"/>
</dbReference>
<dbReference type="InterPro" id="IPR036271">
    <property type="entry name" value="Tet_transcr_reg_TetR-rel_C_sf"/>
</dbReference>
<name>A0A9E6XZU9_9ACTN</name>
<evidence type="ECO:0000259" key="5">
    <source>
        <dbReference type="PROSITE" id="PS50977"/>
    </source>
</evidence>
<dbReference type="FunFam" id="1.10.10.60:FF:000141">
    <property type="entry name" value="TetR family transcriptional regulator"/>
    <property type="match status" value="1"/>
</dbReference>